<organism evidence="3 4">
    <name type="scientific">Rubellimicrobium rubrum</name>
    <dbReference type="NCBI Taxonomy" id="2585369"/>
    <lineage>
        <taxon>Bacteria</taxon>
        <taxon>Pseudomonadati</taxon>
        <taxon>Pseudomonadota</taxon>
        <taxon>Alphaproteobacteria</taxon>
        <taxon>Rhodobacterales</taxon>
        <taxon>Roseobacteraceae</taxon>
        <taxon>Rubellimicrobium</taxon>
    </lineage>
</organism>
<dbReference type="PROSITE" id="PS50110">
    <property type="entry name" value="RESPONSE_REGULATORY"/>
    <property type="match status" value="1"/>
</dbReference>
<dbReference type="AlphaFoldDB" id="A0A5C4MQW1"/>
<dbReference type="Proteomes" id="UP000305887">
    <property type="component" value="Unassembled WGS sequence"/>
</dbReference>
<protein>
    <submittedName>
        <fullName evidence="3">Response regulator</fullName>
    </submittedName>
</protein>
<feature type="modified residue" description="4-aspartylphosphate" evidence="1">
    <location>
        <position position="41"/>
    </location>
</feature>
<dbReference type="InterPro" id="IPR001789">
    <property type="entry name" value="Sig_transdc_resp-reg_receiver"/>
</dbReference>
<dbReference type="GO" id="GO:0000160">
    <property type="term" value="P:phosphorelay signal transduction system"/>
    <property type="evidence" value="ECO:0007669"/>
    <property type="project" value="InterPro"/>
</dbReference>
<dbReference type="Gene3D" id="3.40.50.2300">
    <property type="match status" value="1"/>
</dbReference>
<evidence type="ECO:0000313" key="3">
    <source>
        <dbReference type="EMBL" id="TNC47734.1"/>
    </source>
</evidence>
<feature type="domain" description="Response regulatory" evidence="2">
    <location>
        <begin position="1"/>
        <end position="101"/>
    </location>
</feature>
<reference evidence="3 4" key="1">
    <citation type="submission" date="2019-06" db="EMBL/GenBank/DDBJ databases">
        <title>YIM 131921 draft genome.</title>
        <authorList>
            <person name="Jiang L."/>
        </authorList>
    </citation>
    <scope>NUCLEOTIDE SEQUENCE [LARGE SCALE GENOMIC DNA]</scope>
    <source>
        <strain evidence="3 4">YIM 131921</strain>
    </source>
</reference>
<keyword evidence="4" id="KW-1185">Reference proteome</keyword>
<evidence type="ECO:0000256" key="1">
    <source>
        <dbReference type="PROSITE-ProRule" id="PRU00169"/>
    </source>
</evidence>
<comment type="caution">
    <text evidence="3">The sequence shown here is derived from an EMBL/GenBank/DDBJ whole genome shotgun (WGS) entry which is preliminary data.</text>
</comment>
<keyword evidence="1" id="KW-0597">Phosphoprotein</keyword>
<evidence type="ECO:0000313" key="4">
    <source>
        <dbReference type="Proteomes" id="UP000305887"/>
    </source>
</evidence>
<evidence type="ECO:0000259" key="2">
    <source>
        <dbReference type="PROSITE" id="PS50110"/>
    </source>
</evidence>
<dbReference type="EMBL" id="VDFU01000023">
    <property type="protein sequence ID" value="TNC47734.1"/>
    <property type="molecule type" value="Genomic_DNA"/>
</dbReference>
<dbReference type="OrthoDB" id="9796100at2"/>
<name>A0A5C4MQW1_9RHOB</name>
<proteinExistence type="predicted"/>
<dbReference type="InterPro" id="IPR011006">
    <property type="entry name" value="CheY-like_superfamily"/>
</dbReference>
<sequence>MSPLAVGKGLGELGYEVVEASSAEALGVVRNGLPLEFVITDHLMPEMTVSDLACTVRQLRPGVPVLTISGYAESEGLEPDLPRLKKPFRKDELVASLAALGDRAVS</sequence>
<gene>
    <name evidence="3" type="ORF">FHG66_16090</name>
</gene>
<accession>A0A5C4MQW1</accession>
<dbReference type="SUPFAM" id="SSF52172">
    <property type="entry name" value="CheY-like"/>
    <property type="match status" value="1"/>
</dbReference>